<comment type="caution">
    <text evidence="4">The sequence shown here is derived from an EMBL/GenBank/DDBJ whole genome shotgun (WGS) entry which is preliminary data.</text>
</comment>
<organism evidence="4 5">
    <name type="scientific">Lithospermum erythrorhizon</name>
    <name type="common">Purple gromwell</name>
    <name type="synonym">Lithospermum officinale var. erythrorhizon</name>
    <dbReference type="NCBI Taxonomy" id="34254"/>
    <lineage>
        <taxon>Eukaryota</taxon>
        <taxon>Viridiplantae</taxon>
        <taxon>Streptophyta</taxon>
        <taxon>Embryophyta</taxon>
        <taxon>Tracheophyta</taxon>
        <taxon>Spermatophyta</taxon>
        <taxon>Magnoliopsida</taxon>
        <taxon>eudicotyledons</taxon>
        <taxon>Gunneridae</taxon>
        <taxon>Pentapetalae</taxon>
        <taxon>asterids</taxon>
        <taxon>lamiids</taxon>
        <taxon>Boraginales</taxon>
        <taxon>Boraginaceae</taxon>
        <taxon>Boraginoideae</taxon>
        <taxon>Lithospermeae</taxon>
        <taxon>Lithospermum</taxon>
    </lineage>
</organism>
<dbReference type="GO" id="GO:0016413">
    <property type="term" value="F:O-acetyltransferase activity"/>
    <property type="evidence" value="ECO:0007669"/>
    <property type="project" value="InterPro"/>
</dbReference>
<evidence type="ECO:0000313" key="4">
    <source>
        <dbReference type="EMBL" id="GAA0170822.1"/>
    </source>
</evidence>
<dbReference type="PANTHER" id="PTHR32285">
    <property type="entry name" value="PROTEIN TRICHOME BIREFRINGENCE-LIKE 9-RELATED"/>
    <property type="match status" value="1"/>
</dbReference>
<name>A0AAV3R764_LITER</name>
<evidence type="ECO:0000256" key="2">
    <source>
        <dbReference type="SAM" id="MobiDB-lite"/>
    </source>
</evidence>
<evidence type="ECO:0000256" key="1">
    <source>
        <dbReference type="ARBA" id="ARBA00007727"/>
    </source>
</evidence>
<evidence type="ECO:0000259" key="3">
    <source>
        <dbReference type="Pfam" id="PF13839"/>
    </source>
</evidence>
<dbReference type="InterPro" id="IPR026057">
    <property type="entry name" value="TBL_C"/>
</dbReference>
<dbReference type="InterPro" id="IPR029962">
    <property type="entry name" value="TBL"/>
</dbReference>
<dbReference type="PANTHER" id="PTHR32285:SF42">
    <property type="entry name" value="PROTEIN TRICHOME BIREFRINGENCE-LIKE 37"/>
    <property type="match status" value="1"/>
</dbReference>
<keyword evidence="5" id="KW-1185">Reference proteome</keyword>
<feature type="domain" description="Trichome birefringence-like C-terminal" evidence="3">
    <location>
        <begin position="4"/>
        <end position="92"/>
    </location>
</feature>
<proteinExistence type="inferred from homology"/>
<feature type="region of interest" description="Disordered" evidence="2">
    <location>
        <begin position="1"/>
        <end position="32"/>
    </location>
</feature>
<dbReference type="AlphaFoldDB" id="A0AAV3R764"/>
<accession>A0AAV3R764</accession>
<protein>
    <recommendedName>
        <fullName evidence="3">Trichome birefringence-like C-terminal domain-containing protein</fullName>
    </recommendedName>
</protein>
<dbReference type="Pfam" id="PF13839">
    <property type="entry name" value="PC-Esterase"/>
    <property type="match status" value="1"/>
</dbReference>
<gene>
    <name evidence="4" type="ORF">LIER_41028</name>
</gene>
<dbReference type="Proteomes" id="UP001454036">
    <property type="component" value="Unassembled WGS sequence"/>
</dbReference>
<feature type="compositionally biased region" description="Polar residues" evidence="2">
    <location>
        <begin position="13"/>
        <end position="22"/>
    </location>
</feature>
<dbReference type="GO" id="GO:0005794">
    <property type="term" value="C:Golgi apparatus"/>
    <property type="evidence" value="ECO:0007669"/>
    <property type="project" value="TreeGrafter"/>
</dbReference>
<reference evidence="4 5" key="1">
    <citation type="submission" date="2024-01" db="EMBL/GenBank/DDBJ databases">
        <title>The complete chloroplast genome sequence of Lithospermum erythrorhizon: insights into the phylogenetic relationship among Boraginaceae species and the maternal lineages of purple gromwells.</title>
        <authorList>
            <person name="Okada T."/>
            <person name="Watanabe K."/>
        </authorList>
    </citation>
    <scope>NUCLEOTIDE SEQUENCE [LARGE SCALE GENOMIC DNA]</scope>
</reference>
<dbReference type="EMBL" id="BAABME010024759">
    <property type="protein sequence ID" value="GAA0170822.1"/>
    <property type="molecule type" value="Genomic_DNA"/>
</dbReference>
<evidence type="ECO:0000313" key="5">
    <source>
        <dbReference type="Proteomes" id="UP001454036"/>
    </source>
</evidence>
<sequence>MLLNPETNRGKDWSSTTNNCQGEKQPLKGSSYPTGLPKEVKIIKRVLRGMKTKVYLLDTTTLSQLRKDAHPSVYSATRSGNDCSHWCLPGLPFARYLEPTSVYSLYLTLSKIEICNRATTL</sequence>
<comment type="similarity">
    <text evidence="1">Belongs to the PC-esterase family. TBL subfamily.</text>
</comment>